<organism evidence="14 15">
    <name type="scientific">Biomphalaria glabrata</name>
    <name type="common">Bloodfluke planorb</name>
    <name type="synonym">Freshwater snail</name>
    <dbReference type="NCBI Taxonomy" id="6526"/>
    <lineage>
        <taxon>Eukaryota</taxon>
        <taxon>Metazoa</taxon>
        <taxon>Spiralia</taxon>
        <taxon>Lophotrochozoa</taxon>
        <taxon>Mollusca</taxon>
        <taxon>Gastropoda</taxon>
        <taxon>Heterobranchia</taxon>
        <taxon>Euthyneura</taxon>
        <taxon>Panpulmonata</taxon>
        <taxon>Hygrophila</taxon>
        <taxon>Lymnaeoidea</taxon>
        <taxon>Planorbidae</taxon>
        <taxon>Biomphalaria</taxon>
    </lineage>
</organism>
<dbReference type="InterPro" id="IPR036364">
    <property type="entry name" value="SEA_dom_sf"/>
</dbReference>
<evidence type="ECO:0000256" key="4">
    <source>
        <dbReference type="ARBA" id="ARBA00022525"/>
    </source>
</evidence>
<dbReference type="Proteomes" id="UP001165740">
    <property type="component" value="Chromosome 16"/>
</dbReference>
<dbReference type="GO" id="GO:0007601">
    <property type="term" value="P:visual perception"/>
    <property type="evidence" value="ECO:0007669"/>
    <property type="project" value="InterPro"/>
</dbReference>
<keyword evidence="8" id="KW-0677">Repeat</keyword>
<comment type="subcellular location">
    <subcellularLocation>
        <location evidence="2">Cell projection</location>
        <location evidence="2">Cilium</location>
        <location evidence="2">Photoreceptor outer segment</location>
    </subcellularLocation>
    <subcellularLocation>
        <location evidence="1">Photoreceptor inner segment</location>
    </subcellularLocation>
    <subcellularLocation>
        <location evidence="3">Secreted</location>
        <location evidence="3">Extracellular space</location>
        <location evidence="3">Extracellular matrix</location>
        <location evidence="3">Interphotoreceptor matrix</location>
    </subcellularLocation>
</comment>
<evidence type="ECO:0000256" key="11">
    <source>
        <dbReference type="SAM" id="MobiDB-lite"/>
    </source>
</evidence>
<dbReference type="GO" id="GO:0033165">
    <property type="term" value="C:interphotoreceptor matrix"/>
    <property type="evidence" value="ECO:0007669"/>
    <property type="project" value="UniProtKB-SubCell"/>
</dbReference>
<protein>
    <submittedName>
        <fullName evidence="15">Uncharacterized protein LOC106066512 isoform X2</fullName>
    </submittedName>
</protein>
<dbReference type="InterPro" id="IPR000082">
    <property type="entry name" value="SEA_dom"/>
</dbReference>
<dbReference type="PROSITE" id="PS50024">
    <property type="entry name" value="SEA"/>
    <property type="match status" value="1"/>
</dbReference>
<evidence type="ECO:0000256" key="6">
    <source>
        <dbReference type="ARBA" id="ARBA00022674"/>
    </source>
</evidence>
<feature type="transmembrane region" description="Helical" evidence="12">
    <location>
        <begin position="272"/>
        <end position="297"/>
    </location>
</feature>
<dbReference type="GO" id="GO:0008201">
    <property type="term" value="F:heparin binding"/>
    <property type="evidence" value="ECO:0007669"/>
    <property type="project" value="UniProtKB-KW"/>
</dbReference>
<dbReference type="AlphaFoldDB" id="A0A9W2Z505"/>
<sequence length="559" mass="62282">MTAIRFSTKYLTVLHTSLCALYFMSFTATAATTDLANSTFSNTTVAATQSTSIASTTSNLTSASTTASSTSPHTASPKSGQSPTLKTGNIALNFSIKYKNELYTSKLGDSNSEEYKNKSQTFKSKILKYFDGVSAFQNITSITFRNGSLIVDFTAQFQYKDELATELADKTLPRLISSDIDSIYTLPSFTRGLKAVSGCEIYKCPDHQYCKDDNGLPQCVDSCTLNCGVNGECIVDHVTLKPLCRCKQNDDEVYVGELCTDKVEKFALPKDYIIAIAAGGGGALVLILLVITILTCVMKPKDLKQDSEDERDNRSEQSFQSMKDSEDPISQPYRPKIDTVMAEPTFRRNDGNARDNSPAPYTVAAISGLPATRPSYDLTGNMTSEYQYSGIRSPGNNGDMRRQSRVRVADDIENTPDYNRRDSRAARDSIDGVNFRKNSNFNILPQRRRSSATADMRSNVTSNPLFGIPENRYRRKSSVFSEIEDNYSKSTMYQPGKNTDYPIRPGANARVFDYYKRKDSEVFPSTGRLTSQTEIYDYVDANNRMYGIRKPQPNPLQRY</sequence>
<evidence type="ECO:0000256" key="2">
    <source>
        <dbReference type="ARBA" id="ARBA00004504"/>
    </source>
</evidence>
<keyword evidence="5" id="KW-0272">Extracellular matrix</keyword>
<evidence type="ECO:0000256" key="10">
    <source>
        <dbReference type="ARBA" id="ARBA00023273"/>
    </source>
</evidence>
<evidence type="ECO:0000256" key="3">
    <source>
        <dbReference type="ARBA" id="ARBA00004593"/>
    </source>
</evidence>
<dbReference type="GO" id="GO:0001917">
    <property type="term" value="C:photoreceptor inner segment"/>
    <property type="evidence" value="ECO:0007669"/>
    <property type="project" value="UniProtKB-SubCell"/>
</dbReference>
<dbReference type="RefSeq" id="XP_055869992.1">
    <property type="nucleotide sequence ID" value="XM_056014017.1"/>
</dbReference>
<feature type="region of interest" description="Disordered" evidence="11">
    <location>
        <begin position="63"/>
        <end position="86"/>
    </location>
</feature>
<keyword evidence="10" id="KW-0966">Cell projection</keyword>
<evidence type="ECO:0000259" key="13">
    <source>
        <dbReference type="PROSITE" id="PS50024"/>
    </source>
</evidence>
<name>A0A9W2Z505_BIOGL</name>
<keyword evidence="6" id="KW-0358">Heparin-binding</keyword>
<keyword evidence="7" id="KW-0732">Signal</keyword>
<gene>
    <name evidence="15" type="primary">LOC106066512</name>
</gene>
<dbReference type="GO" id="GO:0001750">
    <property type="term" value="C:photoreceptor outer segment"/>
    <property type="evidence" value="ECO:0007669"/>
    <property type="project" value="UniProtKB-SubCell"/>
</dbReference>
<evidence type="ECO:0000256" key="5">
    <source>
        <dbReference type="ARBA" id="ARBA00022530"/>
    </source>
</evidence>
<evidence type="ECO:0000256" key="12">
    <source>
        <dbReference type="SAM" id="Phobius"/>
    </source>
</evidence>
<proteinExistence type="predicted"/>
<keyword evidence="12" id="KW-0472">Membrane</keyword>
<dbReference type="Gene3D" id="3.30.70.960">
    <property type="entry name" value="SEA domain"/>
    <property type="match status" value="1"/>
</dbReference>
<keyword evidence="9" id="KW-0325">Glycoprotein</keyword>
<dbReference type="Pfam" id="PF01390">
    <property type="entry name" value="SEA"/>
    <property type="match status" value="1"/>
</dbReference>
<feature type="compositionally biased region" description="Basic and acidic residues" evidence="11">
    <location>
        <begin position="304"/>
        <end position="315"/>
    </location>
</feature>
<evidence type="ECO:0000256" key="8">
    <source>
        <dbReference type="ARBA" id="ARBA00022737"/>
    </source>
</evidence>
<feature type="region of interest" description="Disordered" evidence="11">
    <location>
        <begin position="304"/>
        <end position="359"/>
    </location>
</feature>
<feature type="compositionally biased region" description="Low complexity" evidence="11">
    <location>
        <begin position="63"/>
        <end position="76"/>
    </location>
</feature>
<evidence type="ECO:0000256" key="9">
    <source>
        <dbReference type="ARBA" id="ARBA00023180"/>
    </source>
</evidence>
<dbReference type="InterPro" id="IPR039861">
    <property type="entry name" value="IMPG"/>
</dbReference>
<keyword evidence="14" id="KW-1185">Reference proteome</keyword>
<keyword evidence="12" id="KW-0812">Transmembrane</keyword>
<feature type="domain" description="SEA" evidence="13">
    <location>
        <begin position="86"/>
        <end position="200"/>
    </location>
</feature>
<evidence type="ECO:0000313" key="14">
    <source>
        <dbReference type="Proteomes" id="UP001165740"/>
    </source>
</evidence>
<evidence type="ECO:0000313" key="15">
    <source>
        <dbReference type="RefSeq" id="XP_055869992.1"/>
    </source>
</evidence>
<dbReference type="PANTHER" id="PTHR12199:SF5">
    <property type="entry name" value="MUCIN-2-LIKE ISOFORM X1"/>
    <property type="match status" value="1"/>
</dbReference>
<feature type="compositionally biased region" description="Polar residues" evidence="11">
    <location>
        <begin position="77"/>
        <end position="86"/>
    </location>
</feature>
<accession>A0A9W2Z505</accession>
<dbReference type="GeneID" id="106066512"/>
<keyword evidence="12" id="KW-1133">Transmembrane helix</keyword>
<dbReference type="SMART" id="SM00200">
    <property type="entry name" value="SEA"/>
    <property type="match status" value="1"/>
</dbReference>
<evidence type="ECO:0000256" key="7">
    <source>
        <dbReference type="ARBA" id="ARBA00022729"/>
    </source>
</evidence>
<evidence type="ECO:0000256" key="1">
    <source>
        <dbReference type="ARBA" id="ARBA00004437"/>
    </source>
</evidence>
<keyword evidence="4" id="KW-0964">Secreted</keyword>
<dbReference type="PANTHER" id="PTHR12199">
    <property type="entry name" value="INTERPHOTORECEPTOR MATRIX PROTEOGLYCAN"/>
    <property type="match status" value="1"/>
</dbReference>
<reference evidence="15" key="1">
    <citation type="submission" date="2025-08" db="UniProtKB">
        <authorList>
            <consortium name="RefSeq"/>
        </authorList>
    </citation>
    <scope>IDENTIFICATION</scope>
</reference>
<dbReference type="SUPFAM" id="SSF82671">
    <property type="entry name" value="SEA domain"/>
    <property type="match status" value="1"/>
</dbReference>